<feature type="region of interest" description="Disordered" evidence="1">
    <location>
        <begin position="194"/>
        <end position="234"/>
    </location>
</feature>
<evidence type="ECO:0000256" key="1">
    <source>
        <dbReference type="SAM" id="MobiDB-lite"/>
    </source>
</evidence>
<proteinExistence type="predicted"/>
<dbReference type="RefSeq" id="WP_154566498.1">
    <property type="nucleotide sequence ID" value="NZ_VOSW01000107.1"/>
</dbReference>
<comment type="caution">
    <text evidence="2">The sequence shown here is derived from an EMBL/GenBank/DDBJ whole genome shotgun (WGS) entry which is preliminary data.</text>
</comment>
<evidence type="ECO:0000313" key="2">
    <source>
        <dbReference type="EMBL" id="KAE8754890.1"/>
    </source>
</evidence>
<dbReference type="AlphaFoldDB" id="A0A6N6W5P8"/>
<organism evidence="2 3">
    <name type="scientific">Paraburkholderia madseniana</name>
    <dbReference type="NCBI Taxonomy" id="2599607"/>
    <lineage>
        <taxon>Bacteria</taxon>
        <taxon>Pseudomonadati</taxon>
        <taxon>Pseudomonadota</taxon>
        <taxon>Betaproteobacteria</taxon>
        <taxon>Burkholderiales</taxon>
        <taxon>Burkholderiaceae</taxon>
        <taxon>Paraburkholderia</taxon>
    </lineage>
</organism>
<sequence length="274" mass="29061">MDMPLLTAHPGNVSDAAAIGHHALVPFTPQRSSGAGRTTTFLSAGPTHSAPGLPAPLGASDFHDVDPVRLAARLTEMFARGGPDVHAGIRAAAHNATRDARELDEHLGAEHGALLALPAPRCDGHEGSTEQAVVNDYDGDLEQAHHGDGDEMFDHADAFDHVAQGDHAGLPEHAHHVSHMHTPHASVQVDAANGHDEVNAPPRHAEQQTTSSPGEPAVASPTEDALSQQAKSMQQMIEYQTRASELNMNFKIQSDLLQSMQKMNSDSADAAKYQ</sequence>
<dbReference type="EMBL" id="VOSW01000107">
    <property type="protein sequence ID" value="KAE8754890.1"/>
    <property type="molecule type" value="Genomic_DNA"/>
</dbReference>
<reference evidence="2 3" key="1">
    <citation type="journal article" date="2020" name="Int. J. Syst. Evol. Microbiol.">
        <title>Paraburkholderia madseniana sp. nov., a phenolic acid-degrading bacterium isolated from acidic forest soil.</title>
        <authorList>
            <person name="Wilhelm R.C."/>
            <person name="Murphy S.J.L."/>
            <person name="Feriancek N.M."/>
            <person name="Karasz D.C."/>
            <person name="DeRito C.M."/>
            <person name="Newman J.D."/>
            <person name="Buckley D.H."/>
        </authorList>
    </citation>
    <scope>NUCLEOTIDE SEQUENCE [LARGE SCALE GENOMIC DNA]</scope>
    <source>
        <strain evidence="2 3">RP11</strain>
    </source>
</reference>
<feature type="compositionally biased region" description="Basic and acidic residues" evidence="1">
    <location>
        <begin position="194"/>
        <end position="206"/>
    </location>
</feature>
<gene>
    <name evidence="2" type="ORF">FSO04_37335</name>
</gene>
<feature type="compositionally biased region" description="Polar residues" evidence="1">
    <location>
        <begin position="225"/>
        <end position="234"/>
    </location>
</feature>
<dbReference type="Proteomes" id="UP000463700">
    <property type="component" value="Unassembled WGS sequence"/>
</dbReference>
<name>A0A6N6W5P8_9BURK</name>
<protein>
    <submittedName>
        <fullName evidence="2">Uncharacterized protein</fullName>
    </submittedName>
</protein>
<accession>A0A6N6W5P8</accession>
<evidence type="ECO:0000313" key="3">
    <source>
        <dbReference type="Proteomes" id="UP000463700"/>
    </source>
</evidence>